<evidence type="ECO:0000259" key="7">
    <source>
        <dbReference type="Pfam" id="PF00482"/>
    </source>
</evidence>
<dbReference type="PATRIC" id="fig|742737.3.peg.202"/>
<feature type="transmembrane region" description="Helical" evidence="6">
    <location>
        <begin position="21"/>
        <end position="43"/>
    </location>
</feature>
<keyword evidence="2" id="KW-1003">Cell membrane</keyword>
<dbReference type="GO" id="GO:0005886">
    <property type="term" value="C:plasma membrane"/>
    <property type="evidence" value="ECO:0007669"/>
    <property type="project" value="UniProtKB-SubCell"/>
</dbReference>
<dbReference type="Proteomes" id="UP000005384">
    <property type="component" value="Unassembled WGS sequence"/>
</dbReference>
<reference evidence="8 9" key="1">
    <citation type="submission" date="2011-08" db="EMBL/GenBank/DDBJ databases">
        <title>The Genome Sequence of Clostridium hathewayi WAL-18680.</title>
        <authorList>
            <consortium name="The Broad Institute Genome Sequencing Platform"/>
            <person name="Earl A."/>
            <person name="Ward D."/>
            <person name="Feldgarden M."/>
            <person name="Gevers D."/>
            <person name="Finegold S.M."/>
            <person name="Summanen P.H."/>
            <person name="Molitoris D.R."/>
            <person name="Song M."/>
            <person name="Daigneault M."/>
            <person name="Allen-Vercoe E."/>
            <person name="Young S.K."/>
            <person name="Zeng Q."/>
            <person name="Gargeya S."/>
            <person name="Fitzgerald M."/>
            <person name="Haas B."/>
            <person name="Abouelleil A."/>
            <person name="Alvarado L."/>
            <person name="Arachchi H.M."/>
            <person name="Berlin A."/>
            <person name="Brown A."/>
            <person name="Chapman S.B."/>
            <person name="Chen Z."/>
            <person name="Dunbar C."/>
            <person name="Freedman E."/>
            <person name="Gearin G."/>
            <person name="Gellesch M."/>
            <person name="Goldberg J."/>
            <person name="Griggs A."/>
            <person name="Gujja S."/>
            <person name="Heiman D."/>
            <person name="Howarth C."/>
            <person name="Larson L."/>
            <person name="Lui A."/>
            <person name="MacDonald P.J.P."/>
            <person name="Montmayeur A."/>
            <person name="Murphy C."/>
            <person name="Neiman D."/>
            <person name="Pearson M."/>
            <person name="Priest M."/>
            <person name="Roberts A."/>
            <person name="Saif S."/>
            <person name="Shea T."/>
            <person name="Shenoy N."/>
            <person name="Sisk P."/>
            <person name="Stolte C."/>
            <person name="Sykes S."/>
            <person name="Wortman J."/>
            <person name="Nusbaum C."/>
            <person name="Birren B."/>
        </authorList>
    </citation>
    <scope>NUCLEOTIDE SEQUENCE [LARGE SCALE GENOMIC DNA]</scope>
    <source>
        <strain evidence="8 9">WAL-18680</strain>
    </source>
</reference>
<dbReference type="Pfam" id="PF00482">
    <property type="entry name" value="T2SSF"/>
    <property type="match status" value="1"/>
</dbReference>
<organism evidence="8 9">
    <name type="scientific">Hungatella hathewayi WAL-18680</name>
    <dbReference type="NCBI Taxonomy" id="742737"/>
    <lineage>
        <taxon>Bacteria</taxon>
        <taxon>Bacillati</taxon>
        <taxon>Bacillota</taxon>
        <taxon>Clostridia</taxon>
        <taxon>Lachnospirales</taxon>
        <taxon>Lachnospiraceae</taxon>
        <taxon>Hungatella</taxon>
    </lineage>
</organism>
<dbReference type="PANTHER" id="PTHR35007:SF1">
    <property type="entry name" value="PILUS ASSEMBLY PROTEIN"/>
    <property type="match status" value="1"/>
</dbReference>
<dbReference type="HOGENOM" id="CLU_079577_1_0_9"/>
<evidence type="ECO:0000256" key="4">
    <source>
        <dbReference type="ARBA" id="ARBA00022989"/>
    </source>
</evidence>
<evidence type="ECO:0000256" key="6">
    <source>
        <dbReference type="SAM" id="Phobius"/>
    </source>
</evidence>
<accession>G5I9L8</accession>
<protein>
    <recommendedName>
        <fullName evidence="7">Type II secretion system protein GspF domain-containing protein</fullName>
    </recommendedName>
</protein>
<comment type="subcellular location">
    <subcellularLocation>
        <location evidence="1">Cell membrane</location>
        <topology evidence="1">Multi-pass membrane protein</topology>
    </subcellularLocation>
</comment>
<dbReference type="RefSeq" id="WP_006778189.1">
    <property type="nucleotide sequence ID" value="NZ_CP040506.1"/>
</dbReference>
<feature type="transmembrane region" description="Helical" evidence="6">
    <location>
        <begin position="49"/>
        <end position="65"/>
    </location>
</feature>
<gene>
    <name evidence="8" type="ORF">HMPREF9473_00208</name>
</gene>
<name>G5I9L8_9FIRM</name>
<evidence type="ECO:0000256" key="5">
    <source>
        <dbReference type="ARBA" id="ARBA00023136"/>
    </source>
</evidence>
<dbReference type="InterPro" id="IPR018076">
    <property type="entry name" value="T2SS_GspF_dom"/>
</dbReference>
<dbReference type="AlphaFoldDB" id="G5I9L8"/>
<evidence type="ECO:0000256" key="1">
    <source>
        <dbReference type="ARBA" id="ARBA00004651"/>
    </source>
</evidence>
<evidence type="ECO:0000313" key="9">
    <source>
        <dbReference type="Proteomes" id="UP000005384"/>
    </source>
</evidence>
<dbReference type="EMBL" id="ADLN01000001">
    <property type="protein sequence ID" value="EHI61757.1"/>
    <property type="molecule type" value="Genomic_DNA"/>
</dbReference>
<sequence>MGSLRPGKSSGQQVIRYDRYRLTPLDVITGLAVGLAVDGVIAYTFYRNIYVFLALLPLVFLYPVYRRKELKEKRLRELNLQFKEAILILASSLSAGYSIENALDISGQELQTLYGSQGLITREFAYMVQQIRMNRPVESVMMELGERSGLEDVENFARIFSVAKRSGGQLVPIINHTVGVMNDKIQVQEEIRTLTSSRQFEQKIMNLIPFLIILYIDGTSPGFFNMMYESTMGRVIMSVCLAVYLTAYLMSGMILKIEL</sequence>
<evidence type="ECO:0000256" key="3">
    <source>
        <dbReference type="ARBA" id="ARBA00022692"/>
    </source>
</evidence>
<keyword evidence="5 6" id="KW-0472">Membrane</keyword>
<feature type="transmembrane region" description="Helical" evidence="6">
    <location>
        <begin position="204"/>
        <end position="224"/>
    </location>
</feature>
<evidence type="ECO:0000313" key="8">
    <source>
        <dbReference type="EMBL" id="EHI61757.1"/>
    </source>
</evidence>
<keyword evidence="3 6" id="KW-0812">Transmembrane</keyword>
<comment type="caution">
    <text evidence="8">The sequence shown here is derived from an EMBL/GenBank/DDBJ whole genome shotgun (WGS) entry which is preliminary data.</text>
</comment>
<keyword evidence="9" id="KW-1185">Reference proteome</keyword>
<keyword evidence="4 6" id="KW-1133">Transmembrane helix</keyword>
<evidence type="ECO:0000256" key="2">
    <source>
        <dbReference type="ARBA" id="ARBA00022475"/>
    </source>
</evidence>
<feature type="transmembrane region" description="Helical" evidence="6">
    <location>
        <begin position="236"/>
        <end position="255"/>
    </location>
</feature>
<feature type="domain" description="Type II secretion system protein GspF" evidence="7">
    <location>
        <begin position="88"/>
        <end position="196"/>
    </location>
</feature>
<dbReference type="PANTHER" id="PTHR35007">
    <property type="entry name" value="INTEGRAL MEMBRANE PROTEIN-RELATED"/>
    <property type="match status" value="1"/>
</dbReference>
<proteinExistence type="predicted"/>